<evidence type="ECO:0000256" key="1">
    <source>
        <dbReference type="SAM" id="MobiDB-lite"/>
    </source>
</evidence>
<dbReference type="AlphaFoldDB" id="A0A0C3GA34"/>
<evidence type="ECO:0000313" key="3">
    <source>
        <dbReference type="Proteomes" id="UP000054321"/>
    </source>
</evidence>
<reference evidence="3" key="2">
    <citation type="submission" date="2015-01" db="EMBL/GenBank/DDBJ databases">
        <title>Evolutionary Origins and Diversification of the Mycorrhizal Mutualists.</title>
        <authorList>
            <consortium name="DOE Joint Genome Institute"/>
            <consortium name="Mycorrhizal Genomics Consortium"/>
            <person name="Kohler A."/>
            <person name="Kuo A."/>
            <person name="Nagy L.G."/>
            <person name="Floudas D."/>
            <person name="Copeland A."/>
            <person name="Barry K.W."/>
            <person name="Cichocki N."/>
            <person name="Veneault-Fourrey C."/>
            <person name="LaButti K."/>
            <person name="Lindquist E.A."/>
            <person name="Lipzen A."/>
            <person name="Lundell T."/>
            <person name="Morin E."/>
            <person name="Murat C."/>
            <person name="Riley R."/>
            <person name="Ohm R."/>
            <person name="Sun H."/>
            <person name="Tunlid A."/>
            <person name="Henrissat B."/>
            <person name="Grigoriev I.V."/>
            <person name="Hibbett D.S."/>
            <person name="Martin F."/>
        </authorList>
    </citation>
    <scope>NUCLEOTIDE SEQUENCE [LARGE SCALE GENOMIC DNA]</scope>
    <source>
        <strain evidence="3">Zn</strain>
    </source>
</reference>
<accession>A0A0C3GA34</accession>
<dbReference type="OrthoDB" id="3544839at2759"/>
<organism evidence="2 3">
    <name type="scientific">Oidiodendron maius (strain Zn)</name>
    <dbReference type="NCBI Taxonomy" id="913774"/>
    <lineage>
        <taxon>Eukaryota</taxon>
        <taxon>Fungi</taxon>
        <taxon>Dikarya</taxon>
        <taxon>Ascomycota</taxon>
        <taxon>Pezizomycotina</taxon>
        <taxon>Leotiomycetes</taxon>
        <taxon>Leotiomycetes incertae sedis</taxon>
        <taxon>Myxotrichaceae</taxon>
        <taxon>Oidiodendron</taxon>
    </lineage>
</organism>
<sequence>MLTTRHKTGSVADSLDDALIGQLQADEEAFAADVGDDWYVDTPATLEDVLAVTPADLELEDTVQRLPALANSSISTVDRSKRLKMTVQEAYKFMKSLGTKVTVNWGKEQIDEMWKWEVNVTPAQLVNLMTSARLGKDQNPIDGPEPDDNDGAAMTGDGLPSQTLGVHITNTSYDDACEVCRLSTAKQIISRREPDRAMVPYERVHYDLFPINPSPDGIKYIAHFRCDYTKMNHTSRQ</sequence>
<name>A0A0C3GA34_OIDMZ</name>
<dbReference type="EMBL" id="KN832901">
    <property type="protein sequence ID" value="KIM93060.1"/>
    <property type="molecule type" value="Genomic_DNA"/>
</dbReference>
<feature type="region of interest" description="Disordered" evidence="1">
    <location>
        <begin position="135"/>
        <end position="160"/>
    </location>
</feature>
<dbReference type="HOGENOM" id="CLU_1170943_0_0_1"/>
<reference evidence="2 3" key="1">
    <citation type="submission" date="2014-04" db="EMBL/GenBank/DDBJ databases">
        <authorList>
            <consortium name="DOE Joint Genome Institute"/>
            <person name="Kuo A."/>
            <person name="Martino E."/>
            <person name="Perotto S."/>
            <person name="Kohler A."/>
            <person name="Nagy L.G."/>
            <person name="Floudas D."/>
            <person name="Copeland A."/>
            <person name="Barry K.W."/>
            <person name="Cichocki N."/>
            <person name="Veneault-Fourrey C."/>
            <person name="LaButti K."/>
            <person name="Lindquist E.A."/>
            <person name="Lipzen A."/>
            <person name="Lundell T."/>
            <person name="Morin E."/>
            <person name="Murat C."/>
            <person name="Sun H."/>
            <person name="Tunlid A."/>
            <person name="Henrissat B."/>
            <person name="Grigoriev I.V."/>
            <person name="Hibbett D.S."/>
            <person name="Martin F."/>
            <person name="Nordberg H.P."/>
            <person name="Cantor M.N."/>
            <person name="Hua S.X."/>
        </authorList>
    </citation>
    <scope>NUCLEOTIDE SEQUENCE [LARGE SCALE GENOMIC DNA]</scope>
    <source>
        <strain evidence="2 3">Zn</strain>
    </source>
</reference>
<dbReference type="Proteomes" id="UP000054321">
    <property type="component" value="Unassembled WGS sequence"/>
</dbReference>
<proteinExistence type="predicted"/>
<gene>
    <name evidence="2" type="ORF">OIDMADRAFT_62036</name>
</gene>
<keyword evidence="3" id="KW-1185">Reference proteome</keyword>
<evidence type="ECO:0000313" key="2">
    <source>
        <dbReference type="EMBL" id="KIM93060.1"/>
    </source>
</evidence>
<dbReference type="InParanoid" id="A0A0C3GA34"/>
<protein>
    <submittedName>
        <fullName evidence="2">Uncharacterized protein</fullName>
    </submittedName>
</protein>